<dbReference type="EMBL" id="JAUEPU010000057">
    <property type="protein sequence ID" value="KAK0484220.1"/>
    <property type="molecule type" value="Genomic_DNA"/>
</dbReference>
<dbReference type="Proteomes" id="UP001175228">
    <property type="component" value="Unassembled WGS sequence"/>
</dbReference>
<proteinExistence type="predicted"/>
<organism evidence="2 3">
    <name type="scientific">Armillaria luteobubalina</name>
    <dbReference type="NCBI Taxonomy" id="153913"/>
    <lineage>
        <taxon>Eukaryota</taxon>
        <taxon>Fungi</taxon>
        <taxon>Dikarya</taxon>
        <taxon>Basidiomycota</taxon>
        <taxon>Agaricomycotina</taxon>
        <taxon>Agaricomycetes</taxon>
        <taxon>Agaricomycetidae</taxon>
        <taxon>Agaricales</taxon>
        <taxon>Marasmiineae</taxon>
        <taxon>Physalacriaceae</taxon>
        <taxon>Armillaria</taxon>
    </lineage>
</organism>
<reference evidence="2" key="1">
    <citation type="submission" date="2023-06" db="EMBL/GenBank/DDBJ databases">
        <authorList>
            <consortium name="Lawrence Berkeley National Laboratory"/>
            <person name="Ahrendt S."/>
            <person name="Sahu N."/>
            <person name="Indic B."/>
            <person name="Wong-Bajracharya J."/>
            <person name="Merenyi Z."/>
            <person name="Ke H.-M."/>
            <person name="Monk M."/>
            <person name="Kocsube S."/>
            <person name="Drula E."/>
            <person name="Lipzen A."/>
            <person name="Balint B."/>
            <person name="Henrissat B."/>
            <person name="Andreopoulos B."/>
            <person name="Martin F.M."/>
            <person name="Harder C.B."/>
            <person name="Rigling D."/>
            <person name="Ford K.L."/>
            <person name="Foster G.D."/>
            <person name="Pangilinan J."/>
            <person name="Papanicolaou A."/>
            <person name="Barry K."/>
            <person name="LaButti K."/>
            <person name="Viragh M."/>
            <person name="Koriabine M."/>
            <person name="Yan M."/>
            <person name="Riley R."/>
            <person name="Champramary S."/>
            <person name="Plett K.L."/>
            <person name="Tsai I.J."/>
            <person name="Slot J."/>
            <person name="Sipos G."/>
            <person name="Plett J."/>
            <person name="Nagy L.G."/>
            <person name="Grigoriev I.V."/>
        </authorList>
    </citation>
    <scope>NUCLEOTIDE SEQUENCE</scope>
    <source>
        <strain evidence="2">HWK02</strain>
    </source>
</reference>
<sequence>MDRQVVTIFPVFPCDESVDVFILFAPPALAVLAAPVVSPAVPALPAADAGAVEESYILTSRHFPHPCSSSHFFDILLLLLPIATLSIILSASISSNVRARNFSWLVQFAPVAVAQVNSGTTSSEDQKITVDGPNLWYYHADTDIQKRVQNIQERFKSGTLNGTLKKWTKLQITQEASVSKLLIRNAISIGKVGITSLFLHEITEGIHPEIESTLVIDA</sequence>
<gene>
    <name evidence="2" type="ORF">EDD18DRAFT_1112022</name>
</gene>
<keyword evidence="1" id="KW-0812">Transmembrane</keyword>
<comment type="caution">
    <text evidence="2">The sequence shown here is derived from an EMBL/GenBank/DDBJ whole genome shotgun (WGS) entry which is preliminary data.</text>
</comment>
<protein>
    <submittedName>
        <fullName evidence="2">Uncharacterized protein</fullName>
    </submittedName>
</protein>
<feature type="transmembrane region" description="Helical" evidence="1">
    <location>
        <begin position="72"/>
        <end position="93"/>
    </location>
</feature>
<accession>A0AA39PI02</accession>
<evidence type="ECO:0000313" key="2">
    <source>
        <dbReference type="EMBL" id="KAK0484220.1"/>
    </source>
</evidence>
<evidence type="ECO:0000313" key="3">
    <source>
        <dbReference type="Proteomes" id="UP001175228"/>
    </source>
</evidence>
<keyword evidence="1" id="KW-1133">Transmembrane helix</keyword>
<name>A0AA39PI02_9AGAR</name>
<keyword evidence="1" id="KW-0472">Membrane</keyword>
<keyword evidence="3" id="KW-1185">Reference proteome</keyword>
<evidence type="ECO:0000256" key="1">
    <source>
        <dbReference type="SAM" id="Phobius"/>
    </source>
</evidence>
<dbReference type="AlphaFoldDB" id="A0AA39PI02"/>